<proteinExistence type="predicted"/>
<feature type="domain" description="AH" evidence="1">
    <location>
        <begin position="101"/>
        <end position="323"/>
    </location>
</feature>
<dbReference type="AlphaFoldDB" id="A0A7R9KUD6"/>
<dbReference type="EMBL" id="OC861423">
    <property type="protein sequence ID" value="CAD7629443.1"/>
    <property type="molecule type" value="Genomic_DNA"/>
</dbReference>
<evidence type="ECO:0000313" key="3">
    <source>
        <dbReference type="Proteomes" id="UP000759131"/>
    </source>
</evidence>
<keyword evidence="3" id="KW-1185">Reference proteome</keyword>
<dbReference type="Gene3D" id="1.20.1270.60">
    <property type="entry name" value="Arfaptin homology (AH) domain/BAR domain"/>
    <property type="match status" value="1"/>
</dbReference>
<gene>
    <name evidence="2" type="ORF">OSB1V03_LOCUS9860</name>
</gene>
<dbReference type="InterPro" id="IPR027267">
    <property type="entry name" value="AH/BAR_dom_sf"/>
</dbReference>
<evidence type="ECO:0000259" key="1">
    <source>
        <dbReference type="PROSITE" id="PS50870"/>
    </source>
</evidence>
<dbReference type="GO" id="GO:0032588">
    <property type="term" value="C:trans-Golgi network membrane"/>
    <property type="evidence" value="ECO:0007669"/>
    <property type="project" value="TreeGrafter"/>
</dbReference>
<dbReference type="Pfam" id="PF06456">
    <property type="entry name" value="Arfaptin"/>
    <property type="match status" value="2"/>
</dbReference>
<dbReference type="GO" id="GO:0034315">
    <property type="term" value="P:regulation of Arp2/3 complex-mediated actin nucleation"/>
    <property type="evidence" value="ECO:0007669"/>
    <property type="project" value="TreeGrafter"/>
</dbReference>
<dbReference type="GO" id="GO:0005543">
    <property type="term" value="F:phospholipid binding"/>
    <property type="evidence" value="ECO:0007669"/>
    <property type="project" value="TreeGrafter"/>
</dbReference>
<dbReference type="InterPro" id="IPR010504">
    <property type="entry name" value="AH_dom"/>
</dbReference>
<dbReference type="SUPFAM" id="SSF103657">
    <property type="entry name" value="BAR/IMD domain-like"/>
    <property type="match status" value="1"/>
</dbReference>
<accession>A0A7R9KUD6</accession>
<evidence type="ECO:0000313" key="2">
    <source>
        <dbReference type="EMBL" id="CAD7629443.1"/>
    </source>
</evidence>
<dbReference type="InterPro" id="IPR030798">
    <property type="entry name" value="Arfaptin_fam"/>
</dbReference>
<dbReference type="GO" id="GO:0006886">
    <property type="term" value="P:intracellular protein transport"/>
    <property type="evidence" value="ECO:0007669"/>
    <property type="project" value="TreeGrafter"/>
</dbReference>
<organism evidence="2">
    <name type="scientific">Medioppia subpectinata</name>
    <dbReference type="NCBI Taxonomy" id="1979941"/>
    <lineage>
        <taxon>Eukaryota</taxon>
        <taxon>Metazoa</taxon>
        <taxon>Ecdysozoa</taxon>
        <taxon>Arthropoda</taxon>
        <taxon>Chelicerata</taxon>
        <taxon>Arachnida</taxon>
        <taxon>Acari</taxon>
        <taxon>Acariformes</taxon>
        <taxon>Sarcoptiformes</taxon>
        <taxon>Oribatida</taxon>
        <taxon>Brachypylina</taxon>
        <taxon>Oppioidea</taxon>
        <taxon>Oppiidae</taxon>
        <taxon>Medioppia</taxon>
    </lineage>
</organism>
<protein>
    <recommendedName>
        <fullName evidence="1">AH domain-containing protein</fullName>
    </recommendedName>
</protein>
<dbReference type="SMART" id="SM01015">
    <property type="entry name" value="Arfaptin"/>
    <property type="match status" value="1"/>
</dbReference>
<dbReference type="PANTHER" id="PTHR12141:SF5">
    <property type="entry name" value="ARFAPTIN"/>
    <property type="match status" value="1"/>
</dbReference>
<dbReference type="Proteomes" id="UP000759131">
    <property type="component" value="Unassembled WGS sequence"/>
</dbReference>
<sequence>MASSIRPVGFESVNKTSMDSMHEISIQDTHSHSSQRPATLPLESPFGSVAMDCGDTTSAATNGTTSGKLQTPMDQLKEWSLTTYKCTKQLVNEKLGKCQRTVDMDLEADIERLRETQHKYSLILKMTRDMGSQYQTIITQQISLYECLNELAMKESKSNNGLNDTNPTVEGINNGNNLLNLGTDFRQNAEMMRNVAKNGEKLLLALKFFTSNLSTLVNKTIEDTIITIKAYEMARLEFDAEKNSSALAAGLGGQTGGVGSGVAAEKLKQSKTKYERLRDDVTIKMKFLDENKAKVMHKQLILFHNAFAAFASGNATALDSTLKQFSIKATQQSFLEK</sequence>
<name>A0A7R9KUD6_9ACAR</name>
<dbReference type="EMBL" id="CAJPIZ010006848">
    <property type="protein sequence ID" value="CAG2109873.1"/>
    <property type="molecule type" value="Genomic_DNA"/>
</dbReference>
<reference evidence="2" key="1">
    <citation type="submission" date="2020-11" db="EMBL/GenBank/DDBJ databases">
        <authorList>
            <person name="Tran Van P."/>
        </authorList>
    </citation>
    <scope>NUCLEOTIDE SEQUENCE</scope>
</reference>
<dbReference type="GO" id="GO:0019904">
    <property type="term" value="F:protein domain specific binding"/>
    <property type="evidence" value="ECO:0007669"/>
    <property type="project" value="InterPro"/>
</dbReference>
<dbReference type="OrthoDB" id="9994780at2759"/>
<dbReference type="PROSITE" id="PS50870">
    <property type="entry name" value="AH"/>
    <property type="match status" value="1"/>
</dbReference>
<dbReference type="PANTHER" id="PTHR12141">
    <property type="entry name" value="ARFAPTIN-RELATED"/>
    <property type="match status" value="1"/>
</dbReference>